<proteinExistence type="predicted"/>
<reference evidence="1" key="1">
    <citation type="submission" date="2023-10" db="EMBL/GenBank/DDBJ databases">
        <authorList>
            <person name="Rodriguez Cubillos JULIANA M."/>
            <person name="De Vega J."/>
        </authorList>
    </citation>
    <scope>NUCLEOTIDE SEQUENCE</scope>
</reference>
<keyword evidence="2" id="KW-1185">Reference proteome</keyword>
<name>A0ACB0JRW2_TRIPR</name>
<evidence type="ECO:0000313" key="2">
    <source>
        <dbReference type="Proteomes" id="UP001177021"/>
    </source>
</evidence>
<protein>
    <submittedName>
        <fullName evidence="1">Uncharacterized protein</fullName>
    </submittedName>
</protein>
<evidence type="ECO:0000313" key="1">
    <source>
        <dbReference type="EMBL" id="CAJ2647835.1"/>
    </source>
</evidence>
<organism evidence="1 2">
    <name type="scientific">Trifolium pratense</name>
    <name type="common">Red clover</name>
    <dbReference type="NCBI Taxonomy" id="57577"/>
    <lineage>
        <taxon>Eukaryota</taxon>
        <taxon>Viridiplantae</taxon>
        <taxon>Streptophyta</taxon>
        <taxon>Embryophyta</taxon>
        <taxon>Tracheophyta</taxon>
        <taxon>Spermatophyta</taxon>
        <taxon>Magnoliopsida</taxon>
        <taxon>eudicotyledons</taxon>
        <taxon>Gunneridae</taxon>
        <taxon>Pentapetalae</taxon>
        <taxon>rosids</taxon>
        <taxon>fabids</taxon>
        <taxon>Fabales</taxon>
        <taxon>Fabaceae</taxon>
        <taxon>Papilionoideae</taxon>
        <taxon>50 kb inversion clade</taxon>
        <taxon>NPAAA clade</taxon>
        <taxon>Hologalegina</taxon>
        <taxon>IRL clade</taxon>
        <taxon>Trifolieae</taxon>
        <taxon>Trifolium</taxon>
    </lineage>
</organism>
<accession>A0ACB0JRW2</accession>
<dbReference type="EMBL" id="CASHSV030000109">
    <property type="protein sequence ID" value="CAJ2647835.1"/>
    <property type="molecule type" value="Genomic_DNA"/>
</dbReference>
<comment type="caution">
    <text evidence="1">The sequence shown here is derived from an EMBL/GenBank/DDBJ whole genome shotgun (WGS) entry which is preliminary data.</text>
</comment>
<sequence>MRSVANAFFSCSFALANYVSSILVTTIHNVTGTHSHPDWLTNDINAGRLDYFYYLLAGIGVLNLAYFLYVSQRYHYKGSVDIQEKPQDVELGSKVELDYYTRKNDESK</sequence>
<dbReference type="Proteomes" id="UP001177021">
    <property type="component" value="Unassembled WGS sequence"/>
</dbReference>
<gene>
    <name evidence="1" type="ORF">MILVUS5_LOCUS16281</name>
</gene>